<evidence type="ECO:0000313" key="1">
    <source>
        <dbReference type="EMBL" id="WXG70973.1"/>
    </source>
</evidence>
<gene>
    <name evidence="1" type="ORF">WDS16_11045</name>
</gene>
<dbReference type="CDD" id="cd07951">
    <property type="entry name" value="ED_3B_N_AMMECR1"/>
    <property type="match status" value="1"/>
</dbReference>
<keyword evidence="2" id="KW-1185">Reference proteome</keyword>
<sequence length="239" mass="25106">MFRAVALVPSPPLLVPELTGGGAAEASDVRAASLEAARFLAAAADLWVAVGVGDRRSRIAPTLSGTFAGYGVDVAVALSPRASASDPELPLAALIAGWLRGQTAPGIVVDVRLVEQTAEETECRRLGRELREEMDSDGRVWGLLVIGDGATTLTEKAPGSFDSRAAHVQAQIDDALATADLETLATLDRRLCHDVGARSVAAWQTLAGVVGTDRLDTRTLYRGAPFGVGYFVGTWDVLR</sequence>
<reference evidence="1 2" key="1">
    <citation type="submission" date="2024-03" db="EMBL/GenBank/DDBJ databases">
        <title>Natural products discovery in diverse microorganisms through a two-stage MS feature dereplication strategy.</title>
        <authorList>
            <person name="Zhang R."/>
        </authorList>
    </citation>
    <scope>NUCLEOTIDE SEQUENCE [LARGE SCALE GENOMIC DNA]</scope>
    <source>
        <strain evidence="1 2">18930</strain>
    </source>
</reference>
<dbReference type="Proteomes" id="UP001432000">
    <property type="component" value="Chromosome"/>
</dbReference>
<dbReference type="EMBL" id="CP147846">
    <property type="protein sequence ID" value="WXG70973.1"/>
    <property type="molecule type" value="Genomic_DNA"/>
</dbReference>
<dbReference type="Gene3D" id="3.40.830.10">
    <property type="entry name" value="LigB-like"/>
    <property type="match status" value="1"/>
</dbReference>
<evidence type="ECO:0000313" key="2">
    <source>
        <dbReference type="Proteomes" id="UP001432000"/>
    </source>
</evidence>
<protein>
    <submittedName>
        <fullName evidence="1">Class III extradiol dioxygenase subunit B-like domain-containing protein</fullName>
    </submittedName>
</protein>
<organism evidence="1 2">
    <name type="scientific">Rhodococcus sovatensis</name>
    <dbReference type="NCBI Taxonomy" id="1805840"/>
    <lineage>
        <taxon>Bacteria</taxon>
        <taxon>Bacillati</taxon>
        <taxon>Actinomycetota</taxon>
        <taxon>Actinomycetes</taxon>
        <taxon>Mycobacteriales</taxon>
        <taxon>Nocardiaceae</taxon>
        <taxon>Rhodococcus</taxon>
    </lineage>
</organism>
<proteinExistence type="predicted"/>
<dbReference type="SUPFAM" id="SSF53213">
    <property type="entry name" value="LigB-like"/>
    <property type="match status" value="1"/>
</dbReference>
<accession>A0ABZ2PUP5</accession>
<name>A0ABZ2PUP5_9NOCA</name>
<dbReference type="RefSeq" id="WP_338892707.1">
    <property type="nucleotide sequence ID" value="NZ_CP147846.1"/>
</dbReference>